<reference evidence="2 3" key="1">
    <citation type="journal article" date="2007" name="Nature">
        <title>Evolution of genes and genomes on the Drosophila phylogeny.</title>
        <authorList>
            <consortium name="Drosophila 12 Genomes Consortium"/>
            <person name="Clark A.G."/>
            <person name="Eisen M.B."/>
            <person name="Smith D.R."/>
            <person name="Bergman C.M."/>
            <person name="Oliver B."/>
            <person name="Markow T.A."/>
            <person name="Kaufman T.C."/>
            <person name="Kellis M."/>
            <person name="Gelbart W."/>
            <person name="Iyer V.N."/>
            <person name="Pollard D.A."/>
            <person name="Sackton T.B."/>
            <person name="Larracuente A.M."/>
            <person name="Singh N.D."/>
            <person name="Abad J.P."/>
            <person name="Abt D.N."/>
            <person name="Adryan B."/>
            <person name="Aguade M."/>
            <person name="Akashi H."/>
            <person name="Anderson W.W."/>
            <person name="Aquadro C.F."/>
            <person name="Ardell D.H."/>
            <person name="Arguello R."/>
            <person name="Artieri C.G."/>
            <person name="Barbash D.A."/>
            <person name="Barker D."/>
            <person name="Barsanti P."/>
            <person name="Batterham P."/>
            <person name="Batzoglou S."/>
            <person name="Begun D."/>
            <person name="Bhutkar A."/>
            <person name="Blanco E."/>
            <person name="Bosak S.A."/>
            <person name="Bradley R.K."/>
            <person name="Brand A.D."/>
            <person name="Brent M.R."/>
            <person name="Brooks A.N."/>
            <person name="Brown R.H."/>
            <person name="Butlin R.K."/>
            <person name="Caggese C."/>
            <person name="Calvi B.R."/>
            <person name="Bernardo de Carvalho A."/>
            <person name="Caspi A."/>
            <person name="Castrezana S."/>
            <person name="Celniker S.E."/>
            <person name="Chang J.L."/>
            <person name="Chapple C."/>
            <person name="Chatterji S."/>
            <person name="Chinwalla A."/>
            <person name="Civetta A."/>
            <person name="Clifton S.W."/>
            <person name="Comeron J.M."/>
            <person name="Costello J.C."/>
            <person name="Coyne J.A."/>
            <person name="Daub J."/>
            <person name="David R.G."/>
            <person name="Delcher A.L."/>
            <person name="Delehaunty K."/>
            <person name="Do C.B."/>
            <person name="Ebling H."/>
            <person name="Edwards K."/>
            <person name="Eickbush T."/>
            <person name="Evans J.D."/>
            <person name="Filipski A."/>
            <person name="Findeiss S."/>
            <person name="Freyhult E."/>
            <person name="Fulton L."/>
            <person name="Fulton R."/>
            <person name="Garcia A.C."/>
            <person name="Gardiner A."/>
            <person name="Garfield D.A."/>
            <person name="Garvin B.E."/>
            <person name="Gibson G."/>
            <person name="Gilbert D."/>
            <person name="Gnerre S."/>
            <person name="Godfrey J."/>
            <person name="Good R."/>
            <person name="Gotea V."/>
            <person name="Gravely B."/>
            <person name="Greenberg A.J."/>
            <person name="Griffiths-Jones S."/>
            <person name="Gross S."/>
            <person name="Guigo R."/>
            <person name="Gustafson E.A."/>
            <person name="Haerty W."/>
            <person name="Hahn M.W."/>
            <person name="Halligan D.L."/>
            <person name="Halpern A.L."/>
            <person name="Halter G.M."/>
            <person name="Han M.V."/>
            <person name="Heger A."/>
            <person name="Hillier L."/>
            <person name="Hinrichs A.S."/>
            <person name="Holmes I."/>
            <person name="Hoskins R.A."/>
            <person name="Hubisz M.J."/>
            <person name="Hultmark D."/>
            <person name="Huntley M.A."/>
            <person name="Jaffe D.B."/>
            <person name="Jagadeeshan S."/>
            <person name="Jeck W.R."/>
            <person name="Johnson J."/>
            <person name="Jones C.D."/>
            <person name="Jordan W.C."/>
            <person name="Karpen G.H."/>
            <person name="Kataoka E."/>
            <person name="Keightley P.D."/>
            <person name="Kheradpour P."/>
            <person name="Kirkness E.F."/>
            <person name="Koerich L.B."/>
            <person name="Kristiansen K."/>
            <person name="Kudrna D."/>
            <person name="Kulathinal R.J."/>
            <person name="Kumar S."/>
            <person name="Kwok R."/>
            <person name="Lander E."/>
            <person name="Langley C.H."/>
            <person name="Lapoint R."/>
            <person name="Lazzaro B.P."/>
            <person name="Lee S.J."/>
            <person name="Levesque L."/>
            <person name="Li R."/>
            <person name="Lin C.F."/>
            <person name="Lin M.F."/>
            <person name="Lindblad-Toh K."/>
            <person name="Llopart A."/>
            <person name="Long M."/>
            <person name="Low L."/>
            <person name="Lozovsky E."/>
            <person name="Lu J."/>
            <person name="Luo M."/>
            <person name="Machado C.A."/>
            <person name="Makalowski W."/>
            <person name="Marzo M."/>
            <person name="Matsuda M."/>
            <person name="Matzkin L."/>
            <person name="McAllister B."/>
            <person name="McBride C.S."/>
            <person name="McKernan B."/>
            <person name="McKernan K."/>
            <person name="Mendez-Lago M."/>
            <person name="Minx P."/>
            <person name="Mollenhauer M.U."/>
            <person name="Montooth K."/>
            <person name="Mount S.M."/>
            <person name="Mu X."/>
            <person name="Myers E."/>
            <person name="Negre B."/>
            <person name="Newfeld S."/>
            <person name="Nielsen R."/>
            <person name="Noor M.A."/>
            <person name="O'Grady P."/>
            <person name="Pachter L."/>
            <person name="Papaceit M."/>
            <person name="Parisi M.J."/>
            <person name="Parisi M."/>
            <person name="Parts L."/>
            <person name="Pedersen J.S."/>
            <person name="Pesole G."/>
            <person name="Phillippy A.M."/>
            <person name="Ponting C.P."/>
            <person name="Pop M."/>
            <person name="Porcelli D."/>
            <person name="Powell J.R."/>
            <person name="Prohaska S."/>
            <person name="Pruitt K."/>
            <person name="Puig M."/>
            <person name="Quesneville H."/>
            <person name="Ram K.R."/>
            <person name="Rand D."/>
            <person name="Rasmussen M.D."/>
            <person name="Reed L.K."/>
            <person name="Reenan R."/>
            <person name="Reily A."/>
            <person name="Remington K.A."/>
            <person name="Rieger T.T."/>
            <person name="Ritchie M.G."/>
            <person name="Robin C."/>
            <person name="Rogers Y.H."/>
            <person name="Rohde C."/>
            <person name="Rozas J."/>
            <person name="Rubenfield M.J."/>
            <person name="Ruiz A."/>
            <person name="Russo S."/>
            <person name="Salzberg S.L."/>
            <person name="Sanchez-Gracia A."/>
            <person name="Saranga D.J."/>
            <person name="Sato H."/>
            <person name="Schaeffer S.W."/>
            <person name="Schatz M.C."/>
            <person name="Schlenke T."/>
            <person name="Schwartz R."/>
            <person name="Segarra C."/>
            <person name="Singh R.S."/>
            <person name="Sirot L."/>
            <person name="Sirota M."/>
            <person name="Sisneros N.B."/>
            <person name="Smith C.D."/>
            <person name="Smith T.F."/>
            <person name="Spieth J."/>
            <person name="Stage D.E."/>
            <person name="Stark A."/>
            <person name="Stephan W."/>
            <person name="Strausberg R.L."/>
            <person name="Strempel S."/>
            <person name="Sturgill D."/>
            <person name="Sutton G."/>
            <person name="Sutton G.G."/>
            <person name="Tao W."/>
            <person name="Teichmann S."/>
            <person name="Tobari Y.N."/>
            <person name="Tomimura Y."/>
            <person name="Tsolas J.M."/>
            <person name="Valente V.L."/>
            <person name="Venter E."/>
            <person name="Venter J.C."/>
            <person name="Vicario S."/>
            <person name="Vieira F.G."/>
            <person name="Vilella A.J."/>
            <person name="Villasante A."/>
            <person name="Walenz B."/>
            <person name="Wang J."/>
            <person name="Wasserman M."/>
            <person name="Watts T."/>
            <person name="Wilson D."/>
            <person name="Wilson R.K."/>
            <person name="Wing R.A."/>
            <person name="Wolfner M.F."/>
            <person name="Wong A."/>
            <person name="Wong G.K."/>
            <person name="Wu C.I."/>
            <person name="Wu G."/>
            <person name="Yamamoto D."/>
            <person name="Yang H.P."/>
            <person name="Yang S.P."/>
            <person name="Yorke J.A."/>
            <person name="Yoshida K."/>
            <person name="Zdobnov E."/>
            <person name="Zhang P."/>
            <person name="Zhang Y."/>
            <person name="Zimin A.V."/>
            <person name="Baldwin J."/>
            <person name="Abdouelleil A."/>
            <person name="Abdulkadir J."/>
            <person name="Abebe A."/>
            <person name="Abera B."/>
            <person name="Abreu J."/>
            <person name="Acer S.C."/>
            <person name="Aftuck L."/>
            <person name="Alexander A."/>
            <person name="An P."/>
            <person name="Anderson E."/>
            <person name="Anderson S."/>
            <person name="Arachi H."/>
            <person name="Azer M."/>
            <person name="Bachantsang P."/>
            <person name="Barry A."/>
            <person name="Bayul T."/>
            <person name="Berlin A."/>
            <person name="Bessette D."/>
            <person name="Bloom T."/>
            <person name="Blye J."/>
            <person name="Boguslavskiy L."/>
            <person name="Bonnet C."/>
            <person name="Boukhgalter B."/>
            <person name="Bourzgui I."/>
            <person name="Brown A."/>
            <person name="Cahill P."/>
            <person name="Channer S."/>
            <person name="Cheshatsang Y."/>
            <person name="Chuda L."/>
            <person name="Citroen M."/>
            <person name="Collymore A."/>
            <person name="Cooke P."/>
            <person name="Costello M."/>
            <person name="D'Aco K."/>
            <person name="Daza R."/>
            <person name="De Haan G."/>
            <person name="DeGray S."/>
            <person name="DeMaso C."/>
            <person name="Dhargay N."/>
            <person name="Dooley K."/>
            <person name="Dooley E."/>
            <person name="Doricent M."/>
            <person name="Dorje P."/>
            <person name="Dorjee K."/>
            <person name="Dupes A."/>
            <person name="Elong R."/>
            <person name="Falk J."/>
            <person name="Farina A."/>
            <person name="Faro S."/>
            <person name="Ferguson D."/>
            <person name="Fisher S."/>
            <person name="Foley C.D."/>
            <person name="Franke A."/>
            <person name="Friedrich D."/>
            <person name="Gadbois L."/>
            <person name="Gearin G."/>
            <person name="Gearin C.R."/>
            <person name="Giannoukos G."/>
            <person name="Goode T."/>
            <person name="Graham J."/>
            <person name="Grandbois E."/>
            <person name="Grewal S."/>
            <person name="Gyaltsen K."/>
            <person name="Hafez N."/>
            <person name="Hagos B."/>
            <person name="Hall J."/>
            <person name="Henson C."/>
            <person name="Hollinger A."/>
            <person name="Honan T."/>
            <person name="Huard M.D."/>
            <person name="Hughes L."/>
            <person name="Hurhula B."/>
            <person name="Husby M.E."/>
            <person name="Kamat A."/>
            <person name="Kanga B."/>
            <person name="Kashin S."/>
            <person name="Khazanovich D."/>
            <person name="Kisner P."/>
            <person name="Lance K."/>
            <person name="Lara M."/>
            <person name="Lee W."/>
            <person name="Lennon N."/>
            <person name="Letendre F."/>
            <person name="LeVine R."/>
            <person name="Lipovsky A."/>
            <person name="Liu X."/>
            <person name="Liu J."/>
            <person name="Liu S."/>
            <person name="Lokyitsang T."/>
            <person name="Lokyitsang Y."/>
            <person name="Lubonja R."/>
            <person name="Lui A."/>
            <person name="MacDonald P."/>
            <person name="Magnisalis V."/>
            <person name="Maru K."/>
            <person name="Matthews C."/>
            <person name="McCusker W."/>
            <person name="McDonough S."/>
            <person name="Mehta T."/>
            <person name="Meldrim J."/>
            <person name="Meneus L."/>
            <person name="Mihai O."/>
            <person name="Mihalev A."/>
            <person name="Mihova T."/>
            <person name="Mittelman R."/>
            <person name="Mlenga V."/>
            <person name="Montmayeur A."/>
            <person name="Mulrain L."/>
            <person name="Navidi A."/>
            <person name="Naylor J."/>
            <person name="Negash T."/>
            <person name="Nguyen T."/>
            <person name="Nguyen N."/>
            <person name="Nicol R."/>
            <person name="Norbu C."/>
            <person name="Norbu N."/>
            <person name="Novod N."/>
            <person name="O'Neill B."/>
            <person name="Osman S."/>
            <person name="Markiewicz E."/>
            <person name="Oyono O.L."/>
            <person name="Patti C."/>
            <person name="Phunkhang P."/>
            <person name="Pierre F."/>
            <person name="Priest M."/>
            <person name="Raghuraman S."/>
            <person name="Rege F."/>
            <person name="Reyes R."/>
            <person name="Rise C."/>
            <person name="Rogov P."/>
            <person name="Ross K."/>
            <person name="Ryan E."/>
            <person name="Settipalli S."/>
            <person name="Shea T."/>
            <person name="Sherpa N."/>
            <person name="Shi L."/>
            <person name="Shih D."/>
            <person name="Sparrow T."/>
            <person name="Spaulding J."/>
            <person name="Stalker J."/>
            <person name="Stange-Thomann N."/>
            <person name="Stavropoulos S."/>
            <person name="Stone C."/>
            <person name="Strader C."/>
            <person name="Tesfaye S."/>
            <person name="Thomson T."/>
            <person name="Thoulutsang Y."/>
            <person name="Thoulutsang D."/>
            <person name="Topham K."/>
            <person name="Topping I."/>
            <person name="Tsamla T."/>
            <person name="Vassiliev H."/>
            <person name="Vo A."/>
            <person name="Wangchuk T."/>
            <person name="Wangdi T."/>
            <person name="Weiand M."/>
            <person name="Wilkinson J."/>
            <person name="Wilson A."/>
            <person name="Yadav S."/>
            <person name="Young G."/>
            <person name="Yu Q."/>
            <person name="Zembek L."/>
            <person name="Zhong D."/>
            <person name="Zimmer A."/>
            <person name="Zwirko Z."/>
            <person name="Jaffe D.B."/>
            <person name="Alvarez P."/>
            <person name="Brockman W."/>
            <person name="Butler J."/>
            <person name="Chin C."/>
            <person name="Gnerre S."/>
            <person name="Grabherr M."/>
            <person name="Kleber M."/>
            <person name="Mauceli E."/>
            <person name="MacCallum I."/>
        </authorList>
    </citation>
    <scope>NUCLEOTIDE SEQUENCE [LARGE SCALE GENOMIC DNA]</scope>
    <source>
        <strain evidence="3">Rob3c / Tucson 14021-0248.25</strain>
    </source>
</reference>
<evidence type="ECO:0000313" key="2">
    <source>
        <dbReference type="EMBL" id="EDW54194.1"/>
    </source>
</evidence>
<dbReference type="STRING" id="7238.B4I349"/>
<dbReference type="PhylomeDB" id="B4I349"/>
<feature type="compositionally biased region" description="Low complexity" evidence="1">
    <location>
        <begin position="11"/>
        <end position="22"/>
    </location>
</feature>
<protein>
    <submittedName>
        <fullName evidence="2">GM18114</fullName>
    </submittedName>
</protein>
<gene>
    <name evidence="2" type="primary">Dsec\GM18114</name>
    <name evidence="2" type="ORF">Dsec_GM18114</name>
</gene>
<feature type="region of interest" description="Disordered" evidence="1">
    <location>
        <begin position="1"/>
        <end position="24"/>
    </location>
</feature>
<feature type="compositionally biased region" description="Basic and acidic residues" evidence="1">
    <location>
        <begin position="138"/>
        <end position="151"/>
    </location>
</feature>
<accession>B4I349</accession>
<name>B4I349_DROSE</name>
<keyword evidence="3" id="KW-1185">Reference proteome</keyword>
<dbReference type="HOGENOM" id="CLU_145643_0_0_1"/>
<sequence length="151" mass="16963">MARNNPRKCGSSSNSNENNYSNARDLSQEALWRLQMATAQSQQIYVDRPPSAFSGLVDYSGYSPHIPTVTSSLSQQSFSPTQQLAPHEMLQAAQRYGTLRKSGKQPPLPPQRKDMQQQAKPPQQMAFAFVHPFMQQQPEKKDTPAHTDKCT</sequence>
<feature type="compositionally biased region" description="Low complexity" evidence="1">
    <location>
        <begin position="116"/>
        <end position="126"/>
    </location>
</feature>
<proteinExistence type="predicted"/>
<evidence type="ECO:0000256" key="1">
    <source>
        <dbReference type="SAM" id="MobiDB-lite"/>
    </source>
</evidence>
<evidence type="ECO:0000313" key="3">
    <source>
        <dbReference type="Proteomes" id="UP000001292"/>
    </source>
</evidence>
<dbReference type="Proteomes" id="UP000001292">
    <property type="component" value="Unassembled WGS sequence"/>
</dbReference>
<dbReference type="AlphaFoldDB" id="B4I349"/>
<feature type="region of interest" description="Disordered" evidence="1">
    <location>
        <begin position="95"/>
        <end position="151"/>
    </location>
</feature>
<organism evidence="3">
    <name type="scientific">Drosophila sechellia</name>
    <name type="common">Fruit fly</name>
    <dbReference type="NCBI Taxonomy" id="7238"/>
    <lineage>
        <taxon>Eukaryota</taxon>
        <taxon>Metazoa</taxon>
        <taxon>Ecdysozoa</taxon>
        <taxon>Arthropoda</taxon>
        <taxon>Hexapoda</taxon>
        <taxon>Insecta</taxon>
        <taxon>Pterygota</taxon>
        <taxon>Neoptera</taxon>
        <taxon>Endopterygota</taxon>
        <taxon>Diptera</taxon>
        <taxon>Brachycera</taxon>
        <taxon>Muscomorpha</taxon>
        <taxon>Ephydroidea</taxon>
        <taxon>Drosophilidae</taxon>
        <taxon>Drosophila</taxon>
        <taxon>Sophophora</taxon>
    </lineage>
</organism>
<dbReference type="EMBL" id="CH480820">
    <property type="protein sequence ID" value="EDW54194.1"/>
    <property type="molecule type" value="Genomic_DNA"/>
</dbReference>
<dbReference type="OMA" id="PAHTDKC"/>